<evidence type="ECO:0000313" key="2">
    <source>
        <dbReference type="Proteomes" id="UP000192513"/>
    </source>
</evidence>
<dbReference type="PANTHER" id="PTHR10000:SF8">
    <property type="entry name" value="HAD SUPERFAMILY HYDROLASE-LIKE, TYPE 3"/>
    <property type="match status" value="1"/>
</dbReference>
<accession>A0A1X0I832</accession>
<organism evidence="1 2">
    <name type="scientific">Mycobacterium paraseoulense</name>
    <dbReference type="NCBI Taxonomy" id="590652"/>
    <lineage>
        <taxon>Bacteria</taxon>
        <taxon>Bacillati</taxon>
        <taxon>Actinomycetota</taxon>
        <taxon>Actinomycetes</taxon>
        <taxon>Mycobacteriales</taxon>
        <taxon>Mycobacteriaceae</taxon>
        <taxon>Mycobacterium</taxon>
    </lineage>
</organism>
<dbReference type="AlphaFoldDB" id="A0A1X0I832"/>
<dbReference type="STRING" id="590652.BST39_17745"/>
<dbReference type="RefSeq" id="WP_083173247.1">
    <property type="nucleotide sequence ID" value="NZ_AP022619.1"/>
</dbReference>
<sequence length="555" mass="60277">MTFFKVVAADFDGTLTSSGKLDPAVLRAIDQARSDGLTIVVATGRIGAELHGEFPQLAEHVDALILENGAVLWFAGQTEALAPPVGPDLDEALTKRGIPYRRGEVLVAVDGKHQAAVSEVIGELGMDYQQIRNRTALMVLPAGITKGTGLTAFLEKINLSPHNTVAVGDAENDLSLLAVAEVGAAVSDAVRSLRRSADVVLDEPGGAGVAGLLAGPYLSGAERLCPPRHWLDIGAFEDGSPARLPGSQARILIGGPAASGKSYLVGLMAERWISAGYCVLVIDPEGDHLQLQQLGHVQVVDGGNHLPEPAELVNALRPNAGVVVDLSGLAEPTKTDYVHRLRSTAEAHREQYGFPHWVIYDEAHLLGNAEEAHWARRGGYVLCSFAPASLPAHEADSSDVVLALTSSDTATDLASRRRATIRFGSGPPREFTIGERHTRHVRHRHKYADIHLPAERRFYFHATGLPTAPAATMHDFSVALRQLDQQALEYHLERGDFSRWLEGTIADKELAARVAAWEDDLEARRAADLERIRRQLVEAVEKRYLPSEERREDRR</sequence>
<dbReference type="InterPro" id="IPR027417">
    <property type="entry name" value="P-loop_NTPase"/>
</dbReference>
<dbReference type="Gene3D" id="3.40.50.300">
    <property type="entry name" value="P-loop containing nucleotide triphosphate hydrolases"/>
    <property type="match status" value="1"/>
</dbReference>
<dbReference type="OrthoDB" id="9768060at2"/>
<dbReference type="SUPFAM" id="SSF56784">
    <property type="entry name" value="HAD-like"/>
    <property type="match status" value="1"/>
</dbReference>
<keyword evidence="2" id="KW-1185">Reference proteome</keyword>
<dbReference type="SUPFAM" id="SSF52540">
    <property type="entry name" value="P-loop containing nucleoside triphosphate hydrolases"/>
    <property type="match status" value="1"/>
</dbReference>
<protein>
    <submittedName>
        <fullName evidence="1">HAD family hydrolase</fullName>
    </submittedName>
</protein>
<dbReference type="Gene3D" id="3.90.1070.10">
    <property type="match status" value="1"/>
</dbReference>
<dbReference type="GO" id="GO:0005829">
    <property type="term" value="C:cytosol"/>
    <property type="evidence" value="ECO:0007669"/>
    <property type="project" value="TreeGrafter"/>
</dbReference>
<dbReference type="Proteomes" id="UP000192513">
    <property type="component" value="Unassembled WGS sequence"/>
</dbReference>
<name>A0A1X0I832_9MYCO</name>
<dbReference type="Gene3D" id="3.40.50.1000">
    <property type="entry name" value="HAD superfamily/HAD-like"/>
    <property type="match status" value="1"/>
</dbReference>
<dbReference type="GO" id="GO:0000287">
    <property type="term" value="F:magnesium ion binding"/>
    <property type="evidence" value="ECO:0007669"/>
    <property type="project" value="TreeGrafter"/>
</dbReference>
<dbReference type="InterPro" id="IPR023214">
    <property type="entry name" value="HAD_sf"/>
</dbReference>
<proteinExistence type="predicted"/>
<evidence type="ECO:0000313" key="1">
    <source>
        <dbReference type="EMBL" id="ORB38066.1"/>
    </source>
</evidence>
<dbReference type="InterPro" id="IPR036412">
    <property type="entry name" value="HAD-like_sf"/>
</dbReference>
<dbReference type="EMBL" id="MVIE01000023">
    <property type="protein sequence ID" value="ORB38066.1"/>
    <property type="molecule type" value="Genomic_DNA"/>
</dbReference>
<keyword evidence="1" id="KW-0378">Hydrolase</keyword>
<dbReference type="PANTHER" id="PTHR10000">
    <property type="entry name" value="PHOSPHOSERINE PHOSPHATASE"/>
    <property type="match status" value="1"/>
</dbReference>
<gene>
    <name evidence="1" type="ORF">BST39_17745</name>
</gene>
<reference evidence="1 2" key="1">
    <citation type="submission" date="2017-02" db="EMBL/GenBank/DDBJ databases">
        <title>The new phylogeny of genus Mycobacterium.</title>
        <authorList>
            <person name="Tortoli E."/>
            <person name="Trovato A."/>
            <person name="Cirillo D.M."/>
        </authorList>
    </citation>
    <scope>NUCLEOTIDE SEQUENCE [LARGE SCALE GENOMIC DNA]</scope>
    <source>
        <strain evidence="1 2">DSM 45000</strain>
    </source>
</reference>
<comment type="caution">
    <text evidence="1">The sequence shown here is derived from an EMBL/GenBank/DDBJ whole genome shotgun (WGS) entry which is preliminary data.</text>
</comment>
<dbReference type="GO" id="GO:0016791">
    <property type="term" value="F:phosphatase activity"/>
    <property type="evidence" value="ECO:0007669"/>
    <property type="project" value="TreeGrafter"/>
</dbReference>
<dbReference type="Pfam" id="PF08282">
    <property type="entry name" value="Hydrolase_3"/>
    <property type="match status" value="2"/>
</dbReference>